<name>A0ABD3DGP5_9LAMI</name>
<reference evidence="3" key="1">
    <citation type="journal article" date="2024" name="IScience">
        <title>Strigolactones Initiate the Formation of Haustorium-like Structures in Castilleja.</title>
        <authorList>
            <person name="Buerger M."/>
            <person name="Peterson D."/>
            <person name="Chory J."/>
        </authorList>
    </citation>
    <scope>NUCLEOTIDE SEQUENCE [LARGE SCALE GENOMIC DNA]</scope>
</reference>
<dbReference type="AlphaFoldDB" id="A0ABD3DGP5"/>
<keyword evidence="3" id="KW-1185">Reference proteome</keyword>
<evidence type="ECO:0000313" key="2">
    <source>
        <dbReference type="EMBL" id="KAL3640837.1"/>
    </source>
</evidence>
<feature type="region of interest" description="Disordered" evidence="1">
    <location>
        <begin position="150"/>
        <end position="171"/>
    </location>
</feature>
<evidence type="ECO:0000256" key="1">
    <source>
        <dbReference type="SAM" id="MobiDB-lite"/>
    </source>
</evidence>
<feature type="compositionally biased region" description="Low complexity" evidence="1">
    <location>
        <begin position="300"/>
        <end position="318"/>
    </location>
</feature>
<dbReference type="PANTHER" id="PTHR34461">
    <property type="entry name" value="EXPRESSED PROTEIN"/>
    <property type="match status" value="1"/>
</dbReference>
<evidence type="ECO:0000313" key="3">
    <source>
        <dbReference type="Proteomes" id="UP001632038"/>
    </source>
</evidence>
<proteinExistence type="predicted"/>
<feature type="compositionally biased region" description="Low complexity" evidence="1">
    <location>
        <begin position="106"/>
        <end position="122"/>
    </location>
</feature>
<accession>A0ABD3DGP5</accession>
<organism evidence="2 3">
    <name type="scientific">Castilleja foliolosa</name>
    <dbReference type="NCBI Taxonomy" id="1961234"/>
    <lineage>
        <taxon>Eukaryota</taxon>
        <taxon>Viridiplantae</taxon>
        <taxon>Streptophyta</taxon>
        <taxon>Embryophyta</taxon>
        <taxon>Tracheophyta</taxon>
        <taxon>Spermatophyta</taxon>
        <taxon>Magnoliopsida</taxon>
        <taxon>eudicotyledons</taxon>
        <taxon>Gunneridae</taxon>
        <taxon>Pentapetalae</taxon>
        <taxon>asterids</taxon>
        <taxon>lamiids</taxon>
        <taxon>Lamiales</taxon>
        <taxon>Orobanchaceae</taxon>
        <taxon>Pedicularideae</taxon>
        <taxon>Castillejinae</taxon>
        <taxon>Castilleja</taxon>
    </lineage>
</organism>
<sequence>MELRSCGNSQGRRITRSKILKDVYENEGANRSLWETKPTIGDGFIPRAEVNPVIDLDDETTLKQLRKRFSTKKRKYIRSDEKKVVDDESDLNEPLISLKRKRSKTSKSQMKRMSLSVASSSPVDSANKLNENLVFEALDPVIHVKVEIPDPEQSGYETNTSASDEGLNRDGTETDKFQNMVLCEYREPLICGQEYQECVTNEILNHHVEDIEPISMLVPSNGMSVKLEMLEIECQEFLDLPPLAIQKPNEDQNSSICIYSRSSSIIEDISTSVNVPQEELNYSPYEDKVEADCPIELEDSSSSQDKNRDSSMGSIISSEIEEIVVPKEDTIADEEQHSTCLFEGHIEGEKLKIEENQTSEVPITDGENQCSLENQTCDTIDIISTPDAHLSPENLTSTRKVISPSSEERLCLAMGSVEIWNGADQNKCKEKLFEEQTTKKDSSLGSAVQYDKATVNHRRPDKVRQRKAIISPRNNINKSQIPKGNLESPRYSRTMPNLSTECASIQSCSESAVAFSKQQMHDMESLAVKLMNELKSMKDIVEQKLLFEAYRNVSLKNDADEVKSAIKNASKVEETSRKWLSIMSRDCNRFCKIMKMTPNSSPSPSKGRETRKIMFADEAGGELCRVKFFEDGPIN</sequence>
<feature type="region of interest" description="Disordered" evidence="1">
    <location>
        <begin position="99"/>
        <end position="122"/>
    </location>
</feature>
<comment type="caution">
    <text evidence="2">The sequence shown here is derived from an EMBL/GenBank/DDBJ whole genome shotgun (WGS) entry which is preliminary data.</text>
</comment>
<protein>
    <submittedName>
        <fullName evidence="2">Uncharacterized protein</fullName>
    </submittedName>
</protein>
<dbReference type="EMBL" id="JAVIJP010000017">
    <property type="protein sequence ID" value="KAL3640837.1"/>
    <property type="molecule type" value="Genomic_DNA"/>
</dbReference>
<feature type="region of interest" description="Disordered" evidence="1">
    <location>
        <begin position="297"/>
        <end position="318"/>
    </location>
</feature>
<dbReference type="PANTHER" id="PTHR34461:SF2">
    <property type="entry name" value="EXPRESSED PROTEIN"/>
    <property type="match status" value="1"/>
</dbReference>
<dbReference type="Proteomes" id="UP001632038">
    <property type="component" value="Unassembled WGS sequence"/>
</dbReference>
<gene>
    <name evidence="2" type="ORF">CASFOL_015805</name>
</gene>